<dbReference type="Gene3D" id="2.60.40.790">
    <property type="match status" value="1"/>
</dbReference>
<evidence type="ECO:0000256" key="1">
    <source>
        <dbReference type="ARBA" id="ARBA00022553"/>
    </source>
</evidence>
<dbReference type="InterPro" id="IPR008978">
    <property type="entry name" value="HSP20-like_chaperone"/>
</dbReference>
<sequence>MSSPALAPLLTPAELQKFEGPLIAMAQQANGSLPKLLTAFFSFLHRRTDFYCILPEDGGGGGRNVGFKEGQAEQILLATFRQFPLRRVGPAPKSKSPPSPQAVVSGASKATKGTVVSEKAKAETASDKGKKIAAADDVKTKDDPGTKDKEKTTDTTTKPAAKPATKETTIRYTDVGKQIPIGNGGSTSRYVWTQTLEEVTVHIPIPNGTRAKDLNVKIDAHSLSVKRKDGDHASLTPVEGIFFARIRPDECTWTIESSSAESQSMTTLQLTLDKIQRTWWDIVISGDNPLIDTTMVDSSRHIETYDEKTQAQIRRIIHDQRQERLGLSSSDSSPKTSSGKIPPMPSGVEYIDGETLDKATIRK</sequence>
<protein>
    <submittedName>
        <fullName evidence="4">Nuclear distribution gene C family protein</fullName>
    </submittedName>
</protein>
<dbReference type="EMBL" id="JATAAI010000015">
    <property type="protein sequence ID" value="KAK1740641.1"/>
    <property type="molecule type" value="Genomic_DNA"/>
</dbReference>
<dbReference type="InterPro" id="IPR007052">
    <property type="entry name" value="CS_dom"/>
</dbReference>
<reference evidence="4" key="1">
    <citation type="submission" date="2023-06" db="EMBL/GenBank/DDBJ databases">
        <title>Survivors Of The Sea: Transcriptome response of Skeletonema marinoi to long-term dormancy.</title>
        <authorList>
            <person name="Pinder M.I.M."/>
            <person name="Kourtchenko O."/>
            <person name="Robertson E.K."/>
            <person name="Larsson T."/>
            <person name="Maumus F."/>
            <person name="Osuna-Cruz C.M."/>
            <person name="Vancaester E."/>
            <person name="Stenow R."/>
            <person name="Vandepoele K."/>
            <person name="Ploug H."/>
            <person name="Bruchert V."/>
            <person name="Godhe A."/>
            <person name="Topel M."/>
        </authorList>
    </citation>
    <scope>NUCLEOTIDE SEQUENCE</scope>
    <source>
        <strain evidence="4">R05AC</strain>
    </source>
</reference>
<feature type="compositionally biased region" description="Low complexity" evidence="2">
    <location>
        <begin position="328"/>
        <end position="338"/>
    </location>
</feature>
<dbReference type="PANTHER" id="PTHR12356">
    <property type="entry name" value="NUCLEAR MOVEMENT PROTEIN NUDC"/>
    <property type="match status" value="1"/>
</dbReference>
<feature type="region of interest" description="Disordered" evidence="2">
    <location>
        <begin position="321"/>
        <end position="363"/>
    </location>
</feature>
<dbReference type="Proteomes" id="UP001224775">
    <property type="component" value="Unassembled WGS sequence"/>
</dbReference>
<accession>A0AAD8Y8C5</accession>
<feature type="region of interest" description="Disordered" evidence="2">
    <location>
        <begin position="87"/>
        <end position="166"/>
    </location>
</feature>
<name>A0AAD8Y8C5_9STRA</name>
<keyword evidence="1" id="KW-0597">Phosphoprotein</keyword>
<evidence type="ECO:0000313" key="4">
    <source>
        <dbReference type="EMBL" id="KAK1740641.1"/>
    </source>
</evidence>
<gene>
    <name evidence="4" type="ORF">QTG54_008736</name>
</gene>
<proteinExistence type="predicted"/>
<evidence type="ECO:0000313" key="5">
    <source>
        <dbReference type="Proteomes" id="UP001224775"/>
    </source>
</evidence>
<dbReference type="InterPro" id="IPR037898">
    <property type="entry name" value="NudC_fam"/>
</dbReference>
<feature type="compositionally biased region" description="Basic and acidic residues" evidence="2">
    <location>
        <begin position="118"/>
        <end position="153"/>
    </location>
</feature>
<dbReference type="InterPro" id="IPR025934">
    <property type="entry name" value="NudC_N_dom"/>
</dbReference>
<dbReference type="Pfam" id="PF14050">
    <property type="entry name" value="Nudc_N"/>
    <property type="match status" value="1"/>
</dbReference>
<dbReference type="PANTHER" id="PTHR12356:SF17">
    <property type="entry name" value="CS DOMAIN-CONTAINING PROTEIN"/>
    <property type="match status" value="1"/>
</dbReference>
<dbReference type="Pfam" id="PF04969">
    <property type="entry name" value="CS"/>
    <property type="match status" value="1"/>
</dbReference>
<evidence type="ECO:0000256" key="2">
    <source>
        <dbReference type="SAM" id="MobiDB-lite"/>
    </source>
</evidence>
<dbReference type="AlphaFoldDB" id="A0AAD8Y8C5"/>
<evidence type="ECO:0000259" key="3">
    <source>
        <dbReference type="PROSITE" id="PS51203"/>
    </source>
</evidence>
<keyword evidence="5" id="KW-1185">Reference proteome</keyword>
<organism evidence="4 5">
    <name type="scientific">Skeletonema marinoi</name>
    <dbReference type="NCBI Taxonomy" id="267567"/>
    <lineage>
        <taxon>Eukaryota</taxon>
        <taxon>Sar</taxon>
        <taxon>Stramenopiles</taxon>
        <taxon>Ochrophyta</taxon>
        <taxon>Bacillariophyta</taxon>
        <taxon>Coscinodiscophyceae</taxon>
        <taxon>Thalassiosirophycidae</taxon>
        <taxon>Thalassiosirales</taxon>
        <taxon>Skeletonemataceae</taxon>
        <taxon>Skeletonema</taxon>
        <taxon>Skeletonema marinoi-dohrnii complex</taxon>
    </lineage>
</organism>
<dbReference type="SUPFAM" id="SSF49764">
    <property type="entry name" value="HSP20-like chaperones"/>
    <property type="match status" value="1"/>
</dbReference>
<comment type="caution">
    <text evidence="4">The sequence shown here is derived from an EMBL/GenBank/DDBJ whole genome shotgun (WGS) entry which is preliminary data.</text>
</comment>
<dbReference type="GO" id="GO:0005737">
    <property type="term" value="C:cytoplasm"/>
    <property type="evidence" value="ECO:0007669"/>
    <property type="project" value="TreeGrafter"/>
</dbReference>
<dbReference type="GO" id="GO:0051082">
    <property type="term" value="F:unfolded protein binding"/>
    <property type="evidence" value="ECO:0007669"/>
    <property type="project" value="TreeGrafter"/>
</dbReference>
<dbReference type="CDD" id="cd06467">
    <property type="entry name" value="p23_NUDC_like"/>
    <property type="match status" value="1"/>
</dbReference>
<feature type="domain" description="CS" evidence="3">
    <location>
        <begin position="185"/>
        <end position="284"/>
    </location>
</feature>
<dbReference type="PROSITE" id="PS51203">
    <property type="entry name" value="CS"/>
    <property type="match status" value="1"/>
</dbReference>
<feature type="compositionally biased region" description="Low complexity" evidence="2">
    <location>
        <begin position="154"/>
        <end position="163"/>
    </location>
</feature>
<dbReference type="GO" id="GO:0006457">
    <property type="term" value="P:protein folding"/>
    <property type="evidence" value="ECO:0007669"/>
    <property type="project" value="TreeGrafter"/>
</dbReference>